<dbReference type="Pfam" id="PF00392">
    <property type="entry name" value="GntR"/>
    <property type="match status" value="1"/>
</dbReference>
<dbReference type="InterPro" id="IPR036388">
    <property type="entry name" value="WH-like_DNA-bd_sf"/>
</dbReference>
<dbReference type="InterPro" id="IPR011711">
    <property type="entry name" value="GntR_C"/>
</dbReference>
<dbReference type="InterPro" id="IPR036390">
    <property type="entry name" value="WH_DNA-bd_sf"/>
</dbReference>
<dbReference type="CDD" id="cd07377">
    <property type="entry name" value="WHTH_GntR"/>
    <property type="match status" value="1"/>
</dbReference>
<keyword evidence="1" id="KW-0805">Transcription regulation</keyword>
<evidence type="ECO:0000256" key="2">
    <source>
        <dbReference type="ARBA" id="ARBA00023125"/>
    </source>
</evidence>
<protein>
    <submittedName>
        <fullName evidence="5">GntR family transcriptional regulator</fullName>
    </submittedName>
</protein>
<keyword evidence="3" id="KW-0804">Transcription</keyword>
<dbReference type="EMBL" id="BAAAYL010000001">
    <property type="protein sequence ID" value="GAA3369895.1"/>
    <property type="molecule type" value="Genomic_DNA"/>
</dbReference>
<dbReference type="PROSITE" id="PS50949">
    <property type="entry name" value="HTH_GNTR"/>
    <property type="match status" value="1"/>
</dbReference>
<evidence type="ECO:0000256" key="1">
    <source>
        <dbReference type="ARBA" id="ARBA00023015"/>
    </source>
</evidence>
<evidence type="ECO:0000256" key="3">
    <source>
        <dbReference type="ARBA" id="ARBA00023163"/>
    </source>
</evidence>
<dbReference type="Gene3D" id="1.10.10.10">
    <property type="entry name" value="Winged helix-like DNA-binding domain superfamily/Winged helix DNA-binding domain"/>
    <property type="match status" value="1"/>
</dbReference>
<keyword evidence="6" id="KW-1185">Reference proteome</keyword>
<dbReference type="InterPro" id="IPR008920">
    <property type="entry name" value="TF_FadR/GntR_C"/>
</dbReference>
<organism evidence="5 6">
    <name type="scientific">Streptomyces sannanensis</name>
    <dbReference type="NCBI Taxonomy" id="285536"/>
    <lineage>
        <taxon>Bacteria</taxon>
        <taxon>Bacillati</taxon>
        <taxon>Actinomycetota</taxon>
        <taxon>Actinomycetes</taxon>
        <taxon>Kitasatosporales</taxon>
        <taxon>Streptomycetaceae</taxon>
        <taxon>Streptomyces</taxon>
    </lineage>
</organism>
<dbReference type="Pfam" id="PF07729">
    <property type="entry name" value="FCD"/>
    <property type="match status" value="1"/>
</dbReference>
<dbReference type="PANTHER" id="PTHR43537">
    <property type="entry name" value="TRANSCRIPTIONAL REGULATOR, GNTR FAMILY"/>
    <property type="match status" value="1"/>
</dbReference>
<evidence type="ECO:0000313" key="6">
    <source>
        <dbReference type="Proteomes" id="UP001499990"/>
    </source>
</evidence>
<dbReference type="SMART" id="SM00895">
    <property type="entry name" value="FCD"/>
    <property type="match status" value="1"/>
</dbReference>
<accession>A0ABP6S7G6</accession>
<feature type="domain" description="HTH gntR-type" evidence="4">
    <location>
        <begin position="10"/>
        <end position="77"/>
    </location>
</feature>
<dbReference type="PANTHER" id="PTHR43537:SF45">
    <property type="entry name" value="GNTR FAMILY REGULATORY PROTEIN"/>
    <property type="match status" value="1"/>
</dbReference>
<dbReference type="RefSeq" id="WP_345035310.1">
    <property type="nucleotide sequence ID" value="NZ_BAAAYL010000001.1"/>
</dbReference>
<name>A0ABP6S7G6_9ACTN</name>
<evidence type="ECO:0000313" key="5">
    <source>
        <dbReference type="EMBL" id="GAA3369895.1"/>
    </source>
</evidence>
<dbReference type="SUPFAM" id="SSF48008">
    <property type="entry name" value="GntR ligand-binding domain-like"/>
    <property type="match status" value="1"/>
</dbReference>
<dbReference type="Gene3D" id="1.20.120.530">
    <property type="entry name" value="GntR ligand-binding domain-like"/>
    <property type="match status" value="1"/>
</dbReference>
<evidence type="ECO:0000259" key="4">
    <source>
        <dbReference type="PROSITE" id="PS50949"/>
    </source>
</evidence>
<dbReference type="SUPFAM" id="SSF46785">
    <property type="entry name" value="Winged helix' DNA-binding domain"/>
    <property type="match status" value="1"/>
</dbReference>
<dbReference type="SMART" id="SM00345">
    <property type="entry name" value="HTH_GNTR"/>
    <property type="match status" value="1"/>
</dbReference>
<dbReference type="InterPro" id="IPR000524">
    <property type="entry name" value="Tscrpt_reg_HTH_GntR"/>
</dbReference>
<comment type="caution">
    <text evidence="5">The sequence shown here is derived from an EMBL/GenBank/DDBJ whole genome shotgun (WGS) entry which is preliminary data.</text>
</comment>
<keyword evidence="2" id="KW-0238">DNA-binding</keyword>
<dbReference type="PRINTS" id="PR00035">
    <property type="entry name" value="HTHGNTR"/>
</dbReference>
<dbReference type="Proteomes" id="UP001499990">
    <property type="component" value="Unassembled WGS sequence"/>
</dbReference>
<gene>
    <name evidence="5" type="ORF">GCM10020367_14360</name>
</gene>
<proteinExistence type="predicted"/>
<sequence>MNALRPVGRTLLRDRAYEALRDAIVRGDLPPGEPVRDADLAERLGLSRAPVREALARLVDEGLVESKPQSYTRVTRLVAQDVRDAAAVVRAMHELAARTAVPRLGREHIEAMRLANERFARAVGGGDVDAALRADDELHDVLVRVGGNHAAAATIARYTPLIRRLERRLFGDAGSCGSAALHDRLIDACAAGDPDAAVRVTTEIWRALEELADD</sequence>
<reference evidence="6" key="1">
    <citation type="journal article" date="2019" name="Int. J. Syst. Evol. Microbiol.">
        <title>The Global Catalogue of Microorganisms (GCM) 10K type strain sequencing project: providing services to taxonomists for standard genome sequencing and annotation.</title>
        <authorList>
            <consortium name="The Broad Institute Genomics Platform"/>
            <consortium name="The Broad Institute Genome Sequencing Center for Infectious Disease"/>
            <person name="Wu L."/>
            <person name="Ma J."/>
        </authorList>
    </citation>
    <scope>NUCLEOTIDE SEQUENCE [LARGE SCALE GENOMIC DNA]</scope>
    <source>
        <strain evidence="6">JCM 9651</strain>
    </source>
</reference>